<protein>
    <recommendedName>
        <fullName evidence="2">Cysteinyl leukotriene receptor 1</fullName>
    </recommendedName>
</protein>
<dbReference type="PROSITE" id="PS50262">
    <property type="entry name" value="G_PROTEIN_RECEP_F1_2"/>
    <property type="match status" value="1"/>
</dbReference>
<dbReference type="OMA" id="FMPYHVQ"/>
<evidence type="ECO:0000259" key="13">
    <source>
        <dbReference type="PROSITE" id="PS50262"/>
    </source>
</evidence>
<dbReference type="PANTHER" id="PTHR24231:SF45">
    <property type="entry name" value="CYSTEINYL LEUKOTRIENE RECEPTOR 1"/>
    <property type="match status" value="1"/>
</dbReference>
<keyword evidence="3" id="KW-1003">Cell membrane</keyword>
<dbReference type="InterPro" id="IPR004071">
    <property type="entry name" value="Cyst_leuk_rcpt"/>
</dbReference>
<keyword evidence="9" id="KW-0675">Receptor</keyword>
<dbReference type="Gene3D" id="1.20.1070.10">
    <property type="entry name" value="Rhodopsin 7-helix transmembrane proteins"/>
    <property type="match status" value="1"/>
</dbReference>
<evidence type="ECO:0000256" key="12">
    <source>
        <dbReference type="SAM" id="Phobius"/>
    </source>
</evidence>
<feature type="transmembrane region" description="Helical" evidence="12">
    <location>
        <begin position="57"/>
        <end position="80"/>
    </location>
</feature>
<evidence type="ECO:0000256" key="8">
    <source>
        <dbReference type="ARBA" id="ARBA00023157"/>
    </source>
</evidence>
<evidence type="ECO:0000256" key="3">
    <source>
        <dbReference type="ARBA" id="ARBA00022475"/>
    </source>
</evidence>
<keyword evidence="8" id="KW-1015">Disulfide bond</keyword>
<dbReference type="PRINTS" id="PR01533">
    <property type="entry name" value="CYSLTRECPTR"/>
</dbReference>
<sequence length="365" mass="41508">MACSANTTNCNVSIDCFRKNVYPMAYSIISIVGFIGNGFVLCVLIRTYQAKTSFQIFMLNLAISDLLFVCTLPLRVAYYLNEGNWLFGDLLCRISSYAMYVNLYCSILFMAAMSFFRCIAIVFPMQNLHYITEKKAIMVCCTIWISVTLMATPFLLGGSYRDTETNKTKCLEPPQPDQMLKVAILHYIALFIGFIFPLIVIAICYTMIIRTLMKNSPYKKRSARKKAIWMIVIVTLTFLFSFTPYHIQRTVHIHVVLRRGSDCEKIIFVQKMVIITLSLAACNCCFDPLLYFFSGGNFLRRLSTLINESAVPSLPELHRNKISLKNLEDNPIEEKVPKSSGTVALLFCRSCHSSDEAESRKAINI</sequence>
<dbReference type="GeneTree" id="ENSGT00990000203527"/>
<feature type="transmembrane region" description="Helical" evidence="12">
    <location>
        <begin position="184"/>
        <end position="208"/>
    </location>
</feature>
<feature type="transmembrane region" description="Helical" evidence="12">
    <location>
        <begin position="100"/>
        <end position="124"/>
    </location>
</feature>
<dbReference type="InterPro" id="IPR000276">
    <property type="entry name" value="GPCR_Rhodpsn"/>
</dbReference>
<evidence type="ECO:0000256" key="9">
    <source>
        <dbReference type="ARBA" id="ARBA00023170"/>
    </source>
</evidence>
<evidence type="ECO:0000256" key="2">
    <source>
        <dbReference type="ARBA" id="ARBA00014110"/>
    </source>
</evidence>
<keyword evidence="11" id="KW-0807">Transducer</keyword>
<keyword evidence="10" id="KW-0325">Glycoprotein</keyword>
<reference evidence="14" key="2">
    <citation type="submission" date="2025-09" db="UniProtKB">
        <authorList>
            <consortium name="Ensembl"/>
        </authorList>
    </citation>
    <scope>IDENTIFICATION</scope>
</reference>
<evidence type="ECO:0000256" key="7">
    <source>
        <dbReference type="ARBA" id="ARBA00023136"/>
    </source>
</evidence>
<feature type="transmembrane region" description="Helical" evidence="12">
    <location>
        <begin position="228"/>
        <end position="247"/>
    </location>
</feature>
<name>A0A8D0DNY9_SALMN</name>
<evidence type="ECO:0000256" key="6">
    <source>
        <dbReference type="ARBA" id="ARBA00023040"/>
    </source>
</evidence>
<dbReference type="GO" id="GO:0005886">
    <property type="term" value="C:plasma membrane"/>
    <property type="evidence" value="ECO:0007669"/>
    <property type="project" value="UniProtKB-SubCell"/>
</dbReference>
<dbReference type="SUPFAM" id="SSF81321">
    <property type="entry name" value="Family A G protein-coupled receptor-like"/>
    <property type="match status" value="1"/>
</dbReference>
<feature type="domain" description="G-protein coupled receptors family 1 profile" evidence="13">
    <location>
        <begin position="36"/>
        <end position="291"/>
    </location>
</feature>
<reference evidence="14" key="1">
    <citation type="submission" date="2025-08" db="UniProtKB">
        <authorList>
            <consortium name="Ensembl"/>
        </authorList>
    </citation>
    <scope>IDENTIFICATION</scope>
</reference>
<keyword evidence="5 12" id="KW-1133">Transmembrane helix</keyword>
<dbReference type="InterPro" id="IPR013310">
    <property type="entry name" value="CLT1_recept"/>
</dbReference>
<dbReference type="Proteomes" id="UP000694421">
    <property type="component" value="Unplaced"/>
</dbReference>
<feature type="transmembrane region" description="Helical" evidence="12">
    <location>
        <begin position="24"/>
        <end position="45"/>
    </location>
</feature>
<dbReference type="Pfam" id="PF00001">
    <property type="entry name" value="7tm_1"/>
    <property type="match status" value="1"/>
</dbReference>
<accession>A0A8D0DNY9</accession>
<dbReference type="PANTHER" id="PTHR24231">
    <property type="entry name" value="PURINOCEPTOR-RELATED G-PROTEIN COUPLED RECEPTOR"/>
    <property type="match status" value="1"/>
</dbReference>
<keyword evidence="4 12" id="KW-0812">Transmembrane</keyword>
<evidence type="ECO:0000313" key="15">
    <source>
        <dbReference type="Proteomes" id="UP000694421"/>
    </source>
</evidence>
<comment type="subcellular location">
    <subcellularLocation>
        <location evidence="1">Cell membrane</location>
        <topology evidence="1">Multi-pass membrane protein</topology>
    </subcellularLocation>
</comment>
<evidence type="ECO:0000256" key="4">
    <source>
        <dbReference type="ARBA" id="ARBA00022692"/>
    </source>
</evidence>
<dbReference type="InterPro" id="IPR017452">
    <property type="entry name" value="GPCR_Rhodpsn_7TM"/>
</dbReference>
<evidence type="ECO:0000256" key="1">
    <source>
        <dbReference type="ARBA" id="ARBA00004651"/>
    </source>
</evidence>
<dbReference type="Ensembl" id="ENSSMRT00000013707.1">
    <property type="protein sequence ID" value="ENSSMRP00000011751.1"/>
    <property type="gene ID" value="ENSSMRG00000009232.1"/>
</dbReference>
<feature type="transmembrane region" description="Helical" evidence="12">
    <location>
        <begin position="267"/>
        <end position="293"/>
    </location>
</feature>
<dbReference type="PRINTS" id="PR00237">
    <property type="entry name" value="GPCRRHODOPSN"/>
</dbReference>
<evidence type="ECO:0000313" key="14">
    <source>
        <dbReference type="Ensembl" id="ENSSMRP00000011751.1"/>
    </source>
</evidence>
<feature type="transmembrane region" description="Helical" evidence="12">
    <location>
        <begin position="136"/>
        <end position="156"/>
    </location>
</feature>
<keyword evidence="15" id="KW-1185">Reference proteome</keyword>
<dbReference type="GO" id="GO:0004974">
    <property type="term" value="F:leukotriene receptor activity"/>
    <property type="evidence" value="ECO:0007669"/>
    <property type="project" value="InterPro"/>
</dbReference>
<dbReference type="PRINTS" id="PR01902">
    <property type="entry name" value="CYSLT1RECPTR"/>
</dbReference>
<evidence type="ECO:0000256" key="10">
    <source>
        <dbReference type="ARBA" id="ARBA00023180"/>
    </source>
</evidence>
<dbReference type="AlphaFoldDB" id="A0A8D0DNY9"/>
<dbReference type="FunFam" id="1.20.1070.10:FF:000017">
    <property type="entry name" value="lysophosphatidic acid receptor 4"/>
    <property type="match status" value="1"/>
</dbReference>
<evidence type="ECO:0000256" key="11">
    <source>
        <dbReference type="ARBA" id="ARBA00023224"/>
    </source>
</evidence>
<organism evidence="14 15">
    <name type="scientific">Salvator merianae</name>
    <name type="common">Argentine black and white tegu</name>
    <name type="synonym">Tupinambis merianae</name>
    <dbReference type="NCBI Taxonomy" id="96440"/>
    <lineage>
        <taxon>Eukaryota</taxon>
        <taxon>Metazoa</taxon>
        <taxon>Chordata</taxon>
        <taxon>Craniata</taxon>
        <taxon>Vertebrata</taxon>
        <taxon>Euteleostomi</taxon>
        <taxon>Lepidosauria</taxon>
        <taxon>Squamata</taxon>
        <taxon>Bifurcata</taxon>
        <taxon>Unidentata</taxon>
        <taxon>Episquamata</taxon>
        <taxon>Laterata</taxon>
        <taxon>Teiioidea</taxon>
        <taxon>Teiidae</taxon>
        <taxon>Salvator</taxon>
    </lineage>
</organism>
<keyword evidence="6" id="KW-0297">G-protein coupled receptor</keyword>
<keyword evidence="7 12" id="KW-0472">Membrane</keyword>
<evidence type="ECO:0000256" key="5">
    <source>
        <dbReference type="ARBA" id="ARBA00022989"/>
    </source>
</evidence>
<proteinExistence type="predicted"/>